<dbReference type="Pfam" id="PF05721">
    <property type="entry name" value="PhyH"/>
    <property type="match status" value="1"/>
</dbReference>
<dbReference type="SUPFAM" id="SSF51197">
    <property type="entry name" value="Clavaminate synthase-like"/>
    <property type="match status" value="1"/>
</dbReference>
<dbReference type="RefSeq" id="WP_132213545.1">
    <property type="nucleotide sequence ID" value="NZ_SLWN01000015.1"/>
</dbReference>
<keyword evidence="1" id="KW-0223">Dioxygenase</keyword>
<keyword evidence="2" id="KW-1185">Reference proteome</keyword>
<dbReference type="GO" id="GO:0016706">
    <property type="term" value="F:2-oxoglutarate-dependent dioxygenase activity"/>
    <property type="evidence" value="ECO:0007669"/>
    <property type="project" value="UniProtKB-ARBA"/>
</dbReference>
<gene>
    <name evidence="1" type="ORF">EV652_11510</name>
</gene>
<proteinExistence type="predicted"/>
<keyword evidence="1" id="KW-0560">Oxidoreductase</keyword>
<dbReference type="AlphaFoldDB" id="A0A4R2H1B1"/>
<protein>
    <submittedName>
        <fullName evidence="1">Phytanoyl-CoA dioxygenase PhyH</fullName>
    </submittedName>
</protein>
<dbReference type="Gene3D" id="2.60.120.620">
    <property type="entry name" value="q2cbj1_9rhob like domain"/>
    <property type="match status" value="1"/>
</dbReference>
<sequence>MLSAEQVREFERDGILKIPAAFGAGDAARMCEVLWGELAGRHGMERDDRSTWTTLRPTGLKNTKRHPAANAILGPPLRSALDELLGSGGWVEPPHQGQVLVTMPTGESWSVPHRQWHTDLGFDLPADDLVAVKIWALLSDTEAGGGGTPQVAGSHRVIARHLTTTAERDFTTIRDQVLRSHPWLRRLTTAESDADADRSARLMTEADLDGIPVRVVELTGSAGDVYITHPWVLHSIAPNANHTPRMMRSRVIWKTGRSSD</sequence>
<dbReference type="EMBL" id="SLWN01000015">
    <property type="protein sequence ID" value="TCO18466.1"/>
    <property type="molecule type" value="Genomic_DNA"/>
</dbReference>
<accession>A0A4R2H1B1</accession>
<organism evidence="1 2">
    <name type="scientific">Kribbella steppae</name>
    <dbReference type="NCBI Taxonomy" id="2512223"/>
    <lineage>
        <taxon>Bacteria</taxon>
        <taxon>Bacillati</taxon>
        <taxon>Actinomycetota</taxon>
        <taxon>Actinomycetes</taxon>
        <taxon>Propionibacteriales</taxon>
        <taxon>Kribbellaceae</taxon>
        <taxon>Kribbella</taxon>
    </lineage>
</organism>
<comment type="caution">
    <text evidence="1">The sequence shown here is derived from an EMBL/GenBank/DDBJ whole genome shotgun (WGS) entry which is preliminary data.</text>
</comment>
<evidence type="ECO:0000313" key="2">
    <source>
        <dbReference type="Proteomes" id="UP000294508"/>
    </source>
</evidence>
<dbReference type="InterPro" id="IPR008775">
    <property type="entry name" value="Phytyl_CoA_dOase-like"/>
</dbReference>
<evidence type="ECO:0000313" key="1">
    <source>
        <dbReference type="EMBL" id="TCO18466.1"/>
    </source>
</evidence>
<reference evidence="1 2" key="1">
    <citation type="journal article" date="2015" name="Stand. Genomic Sci.">
        <title>Genomic Encyclopedia of Bacterial and Archaeal Type Strains, Phase III: the genomes of soil and plant-associated and newly described type strains.</title>
        <authorList>
            <person name="Whitman W.B."/>
            <person name="Woyke T."/>
            <person name="Klenk H.P."/>
            <person name="Zhou Y."/>
            <person name="Lilburn T.G."/>
            <person name="Beck B.J."/>
            <person name="De Vos P."/>
            <person name="Vandamme P."/>
            <person name="Eisen J.A."/>
            <person name="Garrity G."/>
            <person name="Hugenholtz P."/>
            <person name="Kyrpides N.C."/>
        </authorList>
    </citation>
    <scope>NUCLEOTIDE SEQUENCE [LARGE SCALE GENOMIC DNA]</scope>
    <source>
        <strain evidence="1 2">VKM Ac-2572</strain>
    </source>
</reference>
<dbReference type="OrthoDB" id="9798771at2"/>
<name>A0A4R2H1B1_9ACTN</name>
<dbReference type="Proteomes" id="UP000294508">
    <property type="component" value="Unassembled WGS sequence"/>
</dbReference>